<dbReference type="Proteomes" id="UP000807504">
    <property type="component" value="Unassembled WGS sequence"/>
</dbReference>
<comment type="caution">
    <text evidence="1">The sequence shown here is derived from an EMBL/GenBank/DDBJ whole genome shotgun (WGS) entry which is preliminary data.</text>
</comment>
<evidence type="ECO:0000313" key="2">
    <source>
        <dbReference type="Proteomes" id="UP000807504"/>
    </source>
</evidence>
<name>A0A8T0FVZ3_ARGBR</name>
<dbReference type="EMBL" id="JABXBU010000002">
    <property type="protein sequence ID" value="KAF8795261.1"/>
    <property type="molecule type" value="Genomic_DNA"/>
</dbReference>
<accession>A0A8T0FVZ3</accession>
<organism evidence="1 2">
    <name type="scientific">Argiope bruennichi</name>
    <name type="common">Wasp spider</name>
    <name type="synonym">Aranea bruennichi</name>
    <dbReference type="NCBI Taxonomy" id="94029"/>
    <lineage>
        <taxon>Eukaryota</taxon>
        <taxon>Metazoa</taxon>
        <taxon>Ecdysozoa</taxon>
        <taxon>Arthropoda</taxon>
        <taxon>Chelicerata</taxon>
        <taxon>Arachnida</taxon>
        <taxon>Araneae</taxon>
        <taxon>Araneomorphae</taxon>
        <taxon>Entelegynae</taxon>
        <taxon>Araneoidea</taxon>
        <taxon>Araneidae</taxon>
        <taxon>Argiope</taxon>
    </lineage>
</organism>
<proteinExistence type="predicted"/>
<gene>
    <name evidence="1" type="ORF">HNY73_003132</name>
</gene>
<keyword evidence="2" id="KW-1185">Reference proteome</keyword>
<dbReference type="AlphaFoldDB" id="A0A8T0FVZ3"/>
<reference evidence="1" key="2">
    <citation type="submission" date="2020-06" db="EMBL/GenBank/DDBJ databases">
        <authorList>
            <person name="Sheffer M."/>
        </authorList>
    </citation>
    <scope>NUCLEOTIDE SEQUENCE</scope>
</reference>
<reference evidence="1" key="1">
    <citation type="journal article" date="2020" name="bioRxiv">
        <title>Chromosome-level reference genome of the European wasp spider Argiope bruennichi: a resource for studies on range expansion and evolutionary adaptation.</title>
        <authorList>
            <person name="Sheffer M.M."/>
            <person name="Hoppe A."/>
            <person name="Krehenwinkel H."/>
            <person name="Uhl G."/>
            <person name="Kuss A.W."/>
            <person name="Jensen L."/>
            <person name="Jensen C."/>
            <person name="Gillespie R.G."/>
            <person name="Hoff K.J."/>
            <person name="Prost S."/>
        </authorList>
    </citation>
    <scope>NUCLEOTIDE SEQUENCE</scope>
</reference>
<protein>
    <submittedName>
        <fullName evidence="1">Uncharacterized protein</fullName>
    </submittedName>
</protein>
<evidence type="ECO:0000313" key="1">
    <source>
        <dbReference type="EMBL" id="KAF8795261.1"/>
    </source>
</evidence>
<sequence>MEHIRIPYFDKTFLELCLSGFLYHHQHVSEFVCARHHVLLLWIISFWKVHTKIFVVEKISNNNTNCAVFAGDCVYNYIRWYRLREDDESTDILCFFRRQHSCSLHHFL</sequence>